<protein>
    <submittedName>
        <fullName evidence="1">Uncharacterized protein</fullName>
    </submittedName>
</protein>
<dbReference type="EMBL" id="AQHW01000014">
    <property type="protein sequence ID" value="KKB56649.1"/>
    <property type="molecule type" value="Genomic_DNA"/>
</dbReference>
<reference evidence="1 2" key="1">
    <citation type="submission" date="2013-04" db="EMBL/GenBank/DDBJ databases">
        <title>The Genome Sequence of Parabacteroides gordonii DSM 23371.</title>
        <authorList>
            <consortium name="The Broad Institute Genomics Platform"/>
            <person name="Earl A."/>
            <person name="Ward D."/>
            <person name="Feldgarden M."/>
            <person name="Gevers D."/>
            <person name="Martens E."/>
            <person name="Sakamoto M."/>
            <person name="Benno Y."/>
            <person name="Suzuki N."/>
            <person name="Matsunaga N."/>
            <person name="Koshihara K."/>
            <person name="Seki M."/>
            <person name="Komiya H."/>
            <person name="Walker B."/>
            <person name="Young S."/>
            <person name="Zeng Q."/>
            <person name="Gargeya S."/>
            <person name="Fitzgerald M."/>
            <person name="Haas B."/>
            <person name="Abouelleil A."/>
            <person name="Allen A.W."/>
            <person name="Alvarado L."/>
            <person name="Arachchi H.M."/>
            <person name="Berlin A.M."/>
            <person name="Chapman S.B."/>
            <person name="Gainer-Dewar J."/>
            <person name="Goldberg J."/>
            <person name="Griggs A."/>
            <person name="Gujja S."/>
            <person name="Hansen M."/>
            <person name="Howarth C."/>
            <person name="Imamovic A."/>
            <person name="Ireland A."/>
            <person name="Larimer J."/>
            <person name="McCowan C."/>
            <person name="Murphy C."/>
            <person name="Pearson M."/>
            <person name="Poon T.W."/>
            <person name="Priest M."/>
            <person name="Roberts A."/>
            <person name="Saif S."/>
            <person name="Shea T."/>
            <person name="Sisk P."/>
            <person name="Sykes S."/>
            <person name="Wortman J."/>
            <person name="Nusbaum C."/>
            <person name="Birren B."/>
        </authorList>
    </citation>
    <scope>NUCLEOTIDE SEQUENCE [LARGE SCALE GENOMIC DNA]</scope>
    <source>
        <strain evidence="1 2">MS-1</strain>
    </source>
</reference>
<evidence type="ECO:0000313" key="2">
    <source>
        <dbReference type="Proteomes" id="UP000033035"/>
    </source>
</evidence>
<sequence>MVVGSASYIINNLPVVYANIYGNTSVGGICGYMNLTNTSGVTLIINGTNTCKIVITSSSCTGGAIGSLHVKTNKDDVGQLKISGITRLTGSITASSNVDGFGGIVGMREEPGYEIQTPIVPLPYNNLYFGFR</sequence>
<gene>
    <name evidence="1" type="ORF">HMPREF1536_02285</name>
</gene>
<name>A0A0F5JFX1_9BACT</name>
<dbReference type="HOGENOM" id="CLU_1915043_0_0_10"/>
<dbReference type="PATRIC" id="fig|1203610.3.peg.2346"/>
<dbReference type="Gene3D" id="2.160.20.110">
    <property type="match status" value="1"/>
</dbReference>
<evidence type="ECO:0000313" key="1">
    <source>
        <dbReference type="EMBL" id="KKB56649.1"/>
    </source>
</evidence>
<dbReference type="RefSeq" id="WP_028728050.1">
    <property type="nucleotide sequence ID" value="NZ_KQ033919.1"/>
</dbReference>
<keyword evidence="2" id="KW-1185">Reference proteome</keyword>
<comment type="caution">
    <text evidence="1">The sequence shown here is derived from an EMBL/GenBank/DDBJ whole genome shotgun (WGS) entry which is preliminary data.</text>
</comment>
<accession>A0A0F5JFX1</accession>
<dbReference type="Proteomes" id="UP000033035">
    <property type="component" value="Unassembled WGS sequence"/>
</dbReference>
<organism evidence="1 2">
    <name type="scientific">Parabacteroides gordonii MS-1 = DSM 23371</name>
    <dbReference type="NCBI Taxonomy" id="1203610"/>
    <lineage>
        <taxon>Bacteria</taxon>
        <taxon>Pseudomonadati</taxon>
        <taxon>Bacteroidota</taxon>
        <taxon>Bacteroidia</taxon>
        <taxon>Bacteroidales</taxon>
        <taxon>Tannerellaceae</taxon>
        <taxon>Parabacteroides</taxon>
    </lineage>
</organism>
<dbReference type="AlphaFoldDB" id="A0A0F5JFX1"/>
<proteinExistence type="predicted"/>
<dbReference type="STRING" id="1203610.HMPREF1536_02285"/>